<proteinExistence type="predicted"/>
<dbReference type="InterPro" id="IPR029058">
    <property type="entry name" value="AB_hydrolase_fold"/>
</dbReference>
<evidence type="ECO:0000313" key="2">
    <source>
        <dbReference type="Proteomes" id="UP000198525"/>
    </source>
</evidence>
<dbReference type="EMBL" id="FNES01000001">
    <property type="protein sequence ID" value="SDI68353.1"/>
    <property type="molecule type" value="Genomic_DNA"/>
</dbReference>
<sequence>MSREARFHPILYVRGFAMRDSEIEDTIHTPYMGFNRGSSRVRQGPGGELHTFLFESPVVRLMKDYGYRDIYQDGAVHEGELPSRSLLIHRYYEDAAGRGRRPSIIEAADDLSAQILWLRDRVCGNDSAARAAFRVYLVAHSMGGLICRCLLQNEAVGDAEARACVDKVFTYGTPHDGIEVAGFNVPRFLDVWDIDNFNRETMARYLDLVPREGRVNHLDGRFPPERFFCLVGTNHQDYGAARLAVGPMSDGLVTIDNAWVAGAPRVHAYLSHSGRFGMVNSEAGYQNLVRFLFGDARVAGRLVVEQLPLPPSVQSAREDGETIEGGYHFECTVTPRRFPPVSLSDRRSAHGSAIFRRYDELFHPQRLGLERARHPVLFSLYLDSSKITVKQGRTMLFVADIAVRSTEFKVGGRWFVSRRVPDENLFREQLVILATASSQGWRLRYVLGDEEWGEGRGKAVSMDDEGKGYVPLRSRKGFQARLYLDIADWQ</sequence>
<name>A0A1G8MKA6_9GAMM</name>
<reference evidence="1 2" key="1">
    <citation type="submission" date="2016-10" db="EMBL/GenBank/DDBJ databases">
        <authorList>
            <person name="de Groot N.N."/>
        </authorList>
    </citation>
    <scope>NUCLEOTIDE SEQUENCE [LARGE SCALE GENOMIC DNA]</scope>
    <source>
        <strain evidence="1 2">CGMCC 1.6133</strain>
    </source>
</reference>
<dbReference type="SUPFAM" id="SSF53474">
    <property type="entry name" value="alpha/beta-Hydrolases"/>
    <property type="match status" value="1"/>
</dbReference>
<dbReference type="Gene3D" id="3.40.50.1820">
    <property type="entry name" value="alpha/beta hydrolase"/>
    <property type="match status" value="1"/>
</dbReference>
<keyword evidence="2" id="KW-1185">Reference proteome</keyword>
<gene>
    <name evidence="1" type="ORF">SAMN04487954_10131</name>
</gene>
<evidence type="ECO:0008006" key="3">
    <source>
        <dbReference type="Google" id="ProtNLM"/>
    </source>
</evidence>
<dbReference type="AlphaFoldDB" id="A0A1G8MKA6"/>
<dbReference type="Proteomes" id="UP000198525">
    <property type="component" value="Unassembled WGS sequence"/>
</dbReference>
<dbReference type="OrthoDB" id="556502at2"/>
<dbReference type="STRING" id="376427.SAMN04487954_10131"/>
<protein>
    <recommendedName>
        <fullName evidence="3">PGAP1-like protein</fullName>
    </recommendedName>
</protein>
<accession>A0A1G8MKA6</accession>
<organism evidence="1 2">
    <name type="scientific">Billgrantia gudaonensis</name>
    <dbReference type="NCBI Taxonomy" id="376427"/>
    <lineage>
        <taxon>Bacteria</taxon>
        <taxon>Pseudomonadati</taxon>
        <taxon>Pseudomonadota</taxon>
        <taxon>Gammaproteobacteria</taxon>
        <taxon>Oceanospirillales</taxon>
        <taxon>Halomonadaceae</taxon>
        <taxon>Billgrantia</taxon>
    </lineage>
</organism>
<evidence type="ECO:0000313" key="1">
    <source>
        <dbReference type="EMBL" id="SDI68353.1"/>
    </source>
</evidence>
<dbReference type="RefSeq" id="WP_089681879.1">
    <property type="nucleotide sequence ID" value="NZ_FNES01000001.1"/>
</dbReference>